<feature type="region of interest" description="Disordered" evidence="1">
    <location>
        <begin position="62"/>
        <end position="83"/>
    </location>
</feature>
<evidence type="ECO:0000313" key="5">
    <source>
        <dbReference type="Proteomes" id="UP000551616"/>
    </source>
</evidence>
<dbReference type="Gene3D" id="2.60.120.1440">
    <property type="match status" value="1"/>
</dbReference>
<dbReference type="Gene3D" id="2.60.40.1190">
    <property type="match status" value="1"/>
</dbReference>
<dbReference type="EMBL" id="JABRWO010000021">
    <property type="protein sequence ID" value="MBA2117825.1"/>
    <property type="molecule type" value="Genomic_DNA"/>
</dbReference>
<reference evidence="4 5" key="1">
    <citation type="submission" date="2020-05" db="EMBL/GenBank/DDBJ databases">
        <title>Bremerella alba sp. nov., a novel planctomycete isolated from the surface of the macroalga Fucus spiralis.</title>
        <authorList>
            <person name="Godinho O."/>
            <person name="Botelho R."/>
            <person name="Albuquerque L."/>
            <person name="Wiegand S."/>
            <person name="Da Costa M.S."/>
            <person name="Lobo-Da-Cunha A."/>
            <person name="Jogler C."/>
            <person name="Lage O.M."/>
        </authorList>
    </citation>
    <scope>NUCLEOTIDE SEQUENCE [LARGE SCALE GENOMIC DNA]</scope>
    <source>
        <strain evidence="4 5">FF15</strain>
    </source>
</reference>
<evidence type="ECO:0000256" key="2">
    <source>
        <dbReference type="SAM" id="Phobius"/>
    </source>
</evidence>
<dbReference type="InterPro" id="IPR012373">
    <property type="entry name" value="Ferrdict_sens_TM"/>
</dbReference>
<dbReference type="PANTHER" id="PTHR30273:SF2">
    <property type="entry name" value="PROTEIN FECR"/>
    <property type="match status" value="1"/>
</dbReference>
<dbReference type="RefSeq" id="WP_207399192.1">
    <property type="nucleotide sequence ID" value="NZ_JABRWO010000021.1"/>
</dbReference>
<evidence type="ECO:0000313" key="4">
    <source>
        <dbReference type="EMBL" id="MBA2117825.1"/>
    </source>
</evidence>
<dbReference type="InterPro" id="IPR006860">
    <property type="entry name" value="FecR"/>
</dbReference>
<name>A0A7V8VAF2_9BACT</name>
<organism evidence="4 5">
    <name type="scientific">Bremerella alba</name>
    <dbReference type="NCBI Taxonomy" id="980252"/>
    <lineage>
        <taxon>Bacteria</taxon>
        <taxon>Pseudomonadati</taxon>
        <taxon>Planctomycetota</taxon>
        <taxon>Planctomycetia</taxon>
        <taxon>Pirellulales</taxon>
        <taxon>Pirellulaceae</taxon>
        <taxon>Bremerella</taxon>
    </lineage>
</organism>
<dbReference type="SUPFAM" id="SSF49344">
    <property type="entry name" value="CBD9-like"/>
    <property type="match status" value="1"/>
</dbReference>
<gene>
    <name evidence="4" type="ORF">HOV93_50310</name>
</gene>
<dbReference type="PANTHER" id="PTHR30273">
    <property type="entry name" value="PERIPLASMIC SIGNAL SENSOR AND SIGMA FACTOR ACTIVATOR FECR-RELATED"/>
    <property type="match status" value="1"/>
</dbReference>
<sequence length="536" mass="59792">MKNDSRSLNEVSDLADRYYIGHLDEEGIARLNELLLDNPEAQKAFLEVASVYARLQWEYSNTSPTSDRPALENHKGQQSTPISRSPVYGWHSWATISALAFLVFAVWGLWQTGYVSPSIQGNVALATVSQAIDTHWTPGFAPQGPSLFAQRLRLEKGLAQLTFSGGAIAVLKAPVDLELLSANEAFLHQGQAVIRIPEGSSNDHFHLETQKSRVVDLGTEFGVEVDDEGDSLLQVYEGEVQVTSKTLDDLGSPQLIREREAVVLGSTPQKTEFWAERFVRELPGPDDPAGPGLFPYNESQIQSVRIARADKPLDIDADLSDWNLSYRFHSTAKPPYAENYYLEAAMMYDDQNLYISAHVGDPHPMKSKILPSDPADQHGAGGSVALRLSTDRQAGWPVEAMNPSRRHGIIHPTDRSEQLAFVVLWYSQSLQKPCIHLRYGMDLHGTQVNPPGYRGAFRKDKDGRGYTLEYAIPWSLLNAETDPPQSGDELAAMWLVHWSDTHGRRWQGQIIDVTNPEETDWNFVDAATWGKAIYLD</sequence>
<dbReference type="GO" id="GO:0016989">
    <property type="term" value="F:sigma factor antagonist activity"/>
    <property type="evidence" value="ECO:0007669"/>
    <property type="project" value="TreeGrafter"/>
</dbReference>
<feature type="transmembrane region" description="Helical" evidence="2">
    <location>
        <begin position="87"/>
        <end position="110"/>
    </location>
</feature>
<accession>A0A7V8VAF2</accession>
<dbReference type="Proteomes" id="UP000551616">
    <property type="component" value="Unassembled WGS sequence"/>
</dbReference>
<dbReference type="Pfam" id="PF04773">
    <property type="entry name" value="FecR"/>
    <property type="match status" value="1"/>
</dbReference>
<keyword evidence="2" id="KW-0472">Membrane</keyword>
<keyword evidence="2" id="KW-1133">Transmembrane helix</keyword>
<keyword evidence="2" id="KW-0812">Transmembrane</keyword>
<dbReference type="AlphaFoldDB" id="A0A7V8VAF2"/>
<protein>
    <recommendedName>
        <fullName evidence="3">FecR protein domain-containing protein</fullName>
    </recommendedName>
</protein>
<feature type="domain" description="FecR protein" evidence="3">
    <location>
        <begin position="184"/>
        <end position="241"/>
    </location>
</feature>
<evidence type="ECO:0000259" key="3">
    <source>
        <dbReference type="Pfam" id="PF04773"/>
    </source>
</evidence>
<evidence type="ECO:0000256" key="1">
    <source>
        <dbReference type="SAM" id="MobiDB-lite"/>
    </source>
</evidence>
<proteinExistence type="predicted"/>
<keyword evidence="5" id="KW-1185">Reference proteome</keyword>
<comment type="caution">
    <text evidence="4">The sequence shown here is derived from an EMBL/GenBank/DDBJ whole genome shotgun (WGS) entry which is preliminary data.</text>
</comment>